<sequence length="122" mass="13847">MLRMRAHLLQLEVAAHHKSLWDARTPAVQFDIGDLVQWYDSSRDGNYKTINKLAPQWSTPHIISGKIRKYWPLRGSDLHAGLPPANAPTQDSPEDLADTEERMQGDIFPSATEWELLDRGAD</sequence>
<keyword evidence="3" id="KW-1185">Reference proteome</keyword>
<evidence type="ECO:0000313" key="3">
    <source>
        <dbReference type="Proteomes" id="UP000076532"/>
    </source>
</evidence>
<name>A0A166IPR9_9AGAM</name>
<evidence type="ECO:0000313" key="2">
    <source>
        <dbReference type="EMBL" id="KZP20050.1"/>
    </source>
</evidence>
<dbReference type="OrthoDB" id="3237746at2759"/>
<protein>
    <submittedName>
        <fullName evidence="2">Uncharacterized protein</fullName>
    </submittedName>
</protein>
<feature type="region of interest" description="Disordered" evidence="1">
    <location>
        <begin position="80"/>
        <end position="107"/>
    </location>
</feature>
<organism evidence="2 3">
    <name type="scientific">Athelia psychrophila</name>
    <dbReference type="NCBI Taxonomy" id="1759441"/>
    <lineage>
        <taxon>Eukaryota</taxon>
        <taxon>Fungi</taxon>
        <taxon>Dikarya</taxon>
        <taxon>Basidiomycota</taxon>
        <taxon>Agaricomycotina</taxon>
        <taxon>Agaricomycetes</taxon>
        <taxon>Agaricomycetidae</taxon>
        <taxon>Atheliales</taxon>
        <taxon>Atheliaceae</taxon>
        <taxon>Athelia</taxon>
    </lineage>
</organism>
<dbReference type="AlphaFoldDB" id="A0A166IPR9"/>
<evidence type="ECO:0000256" key="1">
    <source>
        <dbReference type="SAM" id="MobiDB-lite"/>
    </source>
</evidence>
<accession>A0A166IPR9</accession>
<gene>
    <name evidence="2" type="ORF">FIBSPDRAFT_954896</name>
</gene>
<reference evidence="2 3" key="1">
    <citation type="journal article" date="2016" name="Mol. Biol. Evol.">
        <title>Comparative Genomics of Early-Diverging Mushroom-Forming Fungi Provides Insights into the Origins of Lignocellulose Decay Capabilities.</title>
        <authorList>
            <person name="Nagy L.G."/>
            <person name="Riley R."/>
            <person name="Tritt A."/>
            <person name="Adam C."/>
            <person name="Daum C."/>
            <person name="Floudas D."/>
            <person name="Sun H."/>
            <person name="Yadav J.S."/>
            <person name="Pangilinan J."/>
            <person name="Larsson K.H."/>
            <person name="Matsuura K."/>
            <person name="Barry K."/>
            <person name="Labutti K."/>
            <person name="Kuo R."/>
            <person name="Ohm R.A."/>
            <person name="Bhattacharya S.S."/>
            <person name="Shirouzu T."/>
            <person name="Yoshinaga Y."/>
            <person name="Martin F.M."/>
            <person name="Grigoriev I.V."/>
            <person name="Hibbett D.S."/>
        </authorList>
    </citation>
    <scope>NUCLEOTIDE SEQUENCE [LARGE SCALE GENOMIC DNA]</scope>
    <source>
        <strain evidence="2 3">CBS 109695</strain>
    </source>
</reference>
<proteinExistence type="predicted"/>
<dbReference type="EMBL" id="KV417558">
    <property type="protein sequence ID" value="KZP20050.1"/>
    <property type="molecule type" value="Genomic_DNA"/>
</dbReference>
<dbReference type="Proteomes" id="UP000076532">
    <property type="component" value="Unassembled WGS sequence"/>
</dbReference>